<evidence type="ECO:0000256" key="6">
    <source>
        <dbReference type="ARBA" id="ARBA00023136"/>
    </source>
</evidence>
<dbReference type="InterPro" id="IPR042855">
    <property type="entry name" value="V_SNARE_CC"/>
</dbReference>
<evidence type="ECO:0000256" key="11">
    <source>
        <dbReference type="SAM" id="Phobius"/>
    </source>
</evidence>
<organism evidence="13 14">
    <name type="scientific">Hyalella azteca</name>
    <name type="common">Amphipod</name>
    <dbReference type="NCBI Taxonomy" id="294128"/>
    <lineage>
        <taxon>Eukaryota</taxon>
        <taxon>Metazoa</taxon>
        <taxon>Ecdysozoa</taxon>
        <taxon>Arthropoda</taxon>
        <taxon>Crustacea</taxon>
        <taxon>Multicrustacea</taxon>
        <taxon>Malacostraca</taxon>
        <taxon>Eumalacostraca</taxon>
        <taxon>Peracarida</taxon>
        <taxon>Amphipoda</taxon>
        <taxon>Senticaudata</taxon>
        <taxon>Talitrida</taxon>
        <taxon>Talitroidea</taxon>
        <taxon>Hyalellidae</taxon>
        <taxon>Hyalella</taxon>
    </lineage>
</organism>
<evidence type="ECO:0000256" key="2">
    <source>
        <dbReference type="ARBA" id="ARBA00022448"/>
    </source>
</evidence>
<dbReference type="RefSeq" id="XP_018012924.1">
    <property type="nucleotide sequence ID" value="XM_018157435.2"/>
</dbReference>
<dbReference type="KEGG" id="hazt:108669994"/>
<keyword evidence="4" id="KW-0653">Protein transport</keyword>
<feature type="domain" description="V-SNARE coiled-coil homology" evidence="12">
    <location>
        <begin position="30"/>
        <end position="90"/>
    </location>
</feature>
<keyword evidence="8 9" id="KW-0175">Coiled coil</keyword>
<feature type="coiled-coil region" evidence="9">
    <location>
        <begin position="59"/>
        <end position="86"/>
    </location>
</feature>
<dbReference type="GO" id="GO:0016192">
    <property type="term" value="P:vesicle-mediated transport"/>
    <property type="evidence" value="ECO:0007669"/>
    <property type="project" value="InterPro"/>
</dbReference>
<gene>
    <name evidence="14" type="primary">LOC108669994</name>
</gene>
<dbReference type="InterPro" id="IPR016444">
    <property type="entry name" value="Synaptobrevin/VAMP"/>
</dbReference>
<feature type="region of interest" description="Disordered" evidence="10">
    <location>
        <begin position="1"/>
        <end position="34"/>
    </location>
</feature>
<evidence type="ECO:0000256" key="3">
    <source>
        <dbReference type="ARBA" id="ARBA00022692"/>
    </source>
</evidence>
<dbReference type="InterPro" id="IPR001388">
    <property type="entry name" value="Synaptobrevin-like"/>
</dbReference>
<keyword evidence="3 11" id="KW-0812">Transmembrane</keyword>
<accession>A0A8B7NH24</accession>
<dbReference type="GeneID" id="108669994"/>
<reference evidence="14" key="1">
    <citation type="submission" date="2025-08" db="UniProtKB">
        <authorList>
            <consortium name="RefSeq"/>
        </authorList>
    </citation>
    <scope>IDENTIFICATION</scope>
    <source>
        <tissue evidence="14">Whole organism</tissue>
    </source>
</reference>
<dbReference type="SUPFAM" id="SSF58038">
    <property type="entry name" value="SNARE fusion complex"/>
    <property type="match status" value="1"/>
</dbReference>
<dbReference type="GO" id="GO:0005737">
    <property type="term" value="C:cytoplasm"/>
    <property type="evidence" value="ECO:0007669"/>
    <property type="project" value="UniProtKB-ARBA"/>
</dbReference>
<name>A0A8B7NH24_HYAAZ</name>
<sequence>MMEADEGGINPSAGGSNPFGEPREPPQNDALERTKRQVEEVKSIMGENVQRVIARGETLENLDARAANLTANASEFQRTSRSLQRKMWWKNIKMWLILGLIAIIIIVIIIIAAVPPKTTPTVTPSAGALQP</sequence>
<dbReference type="Proteomes" id="UP000694843">
    <property type="component" value="Unplaced"/>
</dbReference>
<feature type="transmembrane region" description="Helical" evidence="11">
    <location>
        <begin position="94"/>
        <end position="114"/>
    </location>
</feature>
<evidence type="ECO:0000313" key="14">
    <source>
        <dbReference type="RefSeq" id="XP_018012924.1"/>
    </source>
</evidence>
<evidence type="ECO:0000256" key="7">
    <source>
        <dbReference type="ARBA" id="ARBA00046280"/>
    </source>
</evidence>
<keyword evidence="2" id="KW-0813">Transport</keyword>
<dbReference type="OrthoDB" id="10042941at2759"/>
<dbReference type="PROSITE" id="PS50892">
    <property type="entry name" value="V_SNARE"/>
    <property type="match status" value="1"/>
</dbReference>
<evidence type="ECO:0000313" key="13">
    <source>
        <dbReference type="Proteomes" id="UP000694843"/>
    </source>
</evidence>
<dbReference type="Gene3D" id="1.20.5.110">
    <property type="match status" value="1"/>
</dbReference>
<keyword evidence="5 11" id="KW-1133">Transmembrane helix</keyword>
<dbReference type="OMA" id="DPCARIE"/>
<feature type="compositionally biased region" description="Basic and acidic residues" evidence="10">
    <location>
        <begin position="21"/>
        <end position="34"/>
    </location>
</feature>
<keyword evidence="6 11" id="KW-0472">Membrane</keyword>
<evidence type="ECO:0000256" key="10">
    <source>
        <dbReference type="SAM" id="MobiDB-lite"/>
    </source>
</evidence>
<evidence type="ECO:0000256" key="9">
    <source>
        <dbReference type="SAM" id="Coils"/>
    </source>
</evidence>
<proteinExistence type="inferred from homology"/>
<evidence type="ECO:0000259" key="12">
    <source>
        <dbReference type="PROSITE" id="PS50892"/>
    </source>
</evidence>
<evidence type="ECO:0000256" key="1">
    <source>
        <dbReference type="ARBA" id="ARBA00008025"/>
    </source>
</evidence>
<dbReference type="PRINTS" id="PR00219">
    <property type="entry name" value="SYNAPTOBREVN"/>
</dbReference>
<comment type="similarity">
    <text evidence="1">Belongs to the synaptobrevin family.</text>
</comment>
<evidence type="ECO:0000256" key="8">
    <source>
        <dbReference type="PROSITE-ProRule" id="PRU00290"/>
    </source>
</evidence>
<evidence type="ECO:0000256" key="5">
    <source>
        <dbReference type="ARBA" id="ARBA00022989"/>
    </source>
</evidence>
<dbReference type="GO" id="GO:0015031">
    <property type="term" value="P:protein transport"/>
    <property type="evidence" value="ECO:0007669"/>
    <property type="project" value="UniProtKB-KW"/>
</dbReference>
<dbReference type="FunFam" id="1.20.5.110:FF:000004">
    <property type="entry name" value="Vesicle-associated membrane protein 7"/>
    <property type="match status" value="1"/>
</dbReference>
<evidence type="ECO:0000256" key="4">
    <source>
        <dbReference type="ARBA" id="ARBA00022927"/>
    </source>
</evidence>
<dbReference type="GO" id="GO:0016020">
    <property type="term" value="C:membrane"/>
    <property type="evidence" value="ECO:0007669"/>
    <property type="project" value="InterPro"/>
</dbReference>
<dbReference type="PANTHER" id="PTHR45701">
    <property type="entry name" value="SYNAPTOBREVIN FAMILY MEMBER"/>
    <property type="match status" value="1"/>
</dbReference>
<dbReference type="Pfam" id="PF00957">
    <property type="entry name" value="Synaptobrevin"/>
    <property type="match status" value="1"/>
</dbReference>
<keyword evidence="13" id="KW-1185">Reference proteome</keyword>
<dbReference type="GO" id="GO:0012505">
    <property type="term" value="C:endomembrane system"/>
    <property type="evidence" value="ECO:0007669"/>
    <property type="project" value="UniProtKB-SubCell"/>
</dbReference>
<comment type="subcellular location">
    <subcellularLocation>
        <location evidence="7">Endomembrane system</location>
        <topology evidence="7">Single-pass type IV membrane protein</topology>
    </subcellularLocation>
</comment>
<dbReference type="AlphaFoldDB" id="A0A8B7NH24"/>
<protein>
    <submittedName>
        <fullName evidence="14">Vesicle-associated membrane protein 8</fullName>
    </submittedName>
</protein>